<reference evidence="1" key="1">
    <citation type="submission" date="2023-02" db="EMBL/GenBank/DDBJ databases">
        <title>Description of Herbaspirillum huttiense subsp. nephrolepsisexaltata and Herbaspirillum huttiense subsp. lycopersicon.</title>
        <authorList>
            <person name="Poudel M."/>
            <person name="Sharma A."/>
            <person name="Goss E."/>
            <person name="Tapia J.H."/>
            <person name="Harmon C.M."/>
            <person name="Jones J.B."/>
        </authorList>
    </citation>
    <scope>NUCLEOTIDE SEQUENCE</scope>
    <source>
        <strain evidence="1">NC40101</strain>
    </source>
</reference>
<proteinExistence type="predicted"/>
<gene>
    <name evidence="1" type="ORF">RJN63_08730</name>
</gene>
<dbReference type="RefSeq" id="WP_310836969.1">
    <property type="nucleotide sequence ID" value="NZ_JAVLSM010000004.1"/>
</dbReference>
<protein>
    <submittedName>
        <fullName evidence="1">Uncharacterized protein</fullName>
    </submittedName>
</protein>
<comment type="caution">
    <text evidence="1">The sequence shown here is derived from an EMBL/GenBank/DDBJ whole genome shotgun (WGS) entry which is preliminary data.</text>
</comment>
<dbReference type="AlphaFoldDB" id="A0AAE4K5C5"/>
<name>A0AAE4K5C5_9BURK</name>
<sequence>MDSPSGLHKLTCNDFHVPRYQLDTPEIAFEREPMGSELYRFNLTEAWAAVGSATACIERDGMKAHLHIDIMQGDRVDPNSPVVHSKDFKAGIRLLLRPLNGEELTLQQVMHVHATLLNIGLPDTRT</sequence>
<accession>A0AAE4K5C5</accession>
<organism evidence="1">
    <name type="scientific">Herbaspirillum huttiense subsp. nephrolepidis</name>
    <dbReference type="NCBI Taxonomy" id="3075126"/>
    <lineage>
        <taxon>Bacteria</taxon>
        <taxon>Pseudomonadati</taxon>
        <taxon>Pseudomonadota</taxon>
        <taxon>Betaproteobacteria</taxon>
        <taxon>Burkholderiales</taxon>
        <taxon>Oxalobacteraceae</taxon>
        <taxon>Herbaspirillum</taxon>
    </lineage>
</organism>
<dbReference type="EMBL" id="JAVRAA010000003">
    <property type="protein sequence ID" value="MDT0336910.1"/>
    <property type="molecule type" value="Genomic_DNA"/>
</dbReference>
<evidence type="ECO:0000313" key="1">
    <source>
        <dbReference type="EMBL" id="MDT0336910.1"/>
    </source>
</evidence>